<name>A0A9W6LNR1_9FUSO</name>
<dbReference type="Proteomes" id="UP001144471">
    <property type="component" value="Unassembled WGS sequence"/>
</dbReference>
<comment type="caution">
    <text evidence="1">The sequence shown here is derived from an EMBL/GenBank/DDBJ whole genome shotgun (WGS) entry which is preliminary data.</text>
</comment>
<evidence type="ECO:0000313" key="2">
    <source>
        <dbReference type="Proteomes" id="UP001144471"/>
    </source>
</evidence>
<protein>
    <submittedName>
        <fullName evidence="1">Uncharacterized protein</fullName>
    </submittedName>
</protein>
<accession>A0A9W6LNR1</accession>
<reference evidence="1" key="1">
    <citation type="submission" date="2022-12" db="EMBL/GenBank/DDBJ databases">
        <title>Reference genome sequencing for broad-spectrum identification of bacterial and archaeal isolates by mass spectrometry.</title>
        <authorList>
            <person name="Sekiguchi Y."/>
            <person name="Tourlousse D.M."/>
        </authorList>
    </citation>
    <scope>NUCLEOTIDE SEQUENCE</scope>
    <source>
        <strain evidence="1">10succ1</strain>
    </source>
</reference>
<keyword evidence="2" id="KW-1185">Reference proteome</keyword>
<dbReference type="RefSeq" id="WP_281836650.1">
    <property type="nucleotide sequence ID" value="NZ_BSDY01000014.1"/>
</dbReference>
<evidence type="ECO:0000313" key="1">
    <source>
        <dbReference type="EMBL" id="GLI57169.1"/>
    </source>
</evidence>
<organism evidence="1 2">
    <name type="scientific">Propionigenium maris DSM 9537</name>
    <dbReference type="NCBI Taxonomy" id="1123000"/>
    <lineage>
        <taxon>Bacteria</taxon>
        <taxon>Fusobacteriati</taxon>
        <taxon>Fusobacteriota</taxon>
        <taxon>Fusobacteriia</taxon>
        <taxon>Fusobacteriales</taxon>
        <taxon>Fusobacteriaceae</taxon>
        <taxon>Propionigenium</taxon>
    </lineage>
</organism>
<dbReference type="EMBL" id="BSDY01000014">
    <property type="protein sequence ID" value="GLI57169.1"/>
    <property type="molecule type" value="Genomic_DNA"/>
</dbReference>
<dbReference type="AlphaFoldDB" id="A0A9W6LNR1"/>
<gene>
    <name evidence="1" type="ORF">PM10SUCC1_26830</name>
</gene>
<proteinExistence type="predicted"/>
<sequence>MRKVKIIEESVREIFESKVEYFLGDSQVDIVEMKYAVTDSKYSVLFIYRRPSSEG</sequence>